<feature type="transmembrane region" description="Helical" evidence="2">
    <location>
        <begin position="20"/>
        <end position="42"/>
    </location>
</feature>
<dbReference type="AlphaFoldDB" id="A0A0C2XZA2"/>
<dbReference type="EMBL" id="KN831776">
    <property type="protein sequence ID" value="KIM42953.1"/>
    <property type="molecule type" value="Genomic_DNA"/>
</dbReference>
<feature type="compositionally biased region" description="Low complexity" evidence="1">
    <location>
        <begin position="421"/>
        <end position="433"/>
    </location>
</feature>
<name>A0A0C2XZA2_HEBCY</name>
<evidence type="ECO:0000256" key="2">
    <source>
        <dbReference type="SAM" id="Phobius"/>
    </source>
</evidence>
<feature type="transmembrane region" description="Helical" evidence="2">
    <location>
        <begin position="202"/>
        <end position="222"/>
    </location>
</feature>
<accession>A0A0C2XZA2</accession>
<dbReference type="HOGENOM" id="CLU_033738_0_0_1"/>
<feature type="compositionally biased region" description="Acidic residues" evidence="1">
    <location>
        <begin position="494"/>
        <end position="503"/>
    </location>
</feature>
<protein>
    <recommendedName>
        <fullName evidence="5">DUF4203 domain-containing protein</fullName>
    </recommendedName>
</protein>
<dbReference type="OrthoDB" id="3364886at2759"/>
<keyword evidence="4" id="KW-1185">Reference proteome</keyword>
<sequence length="679" mass="73969">MSSDPISQLPPLLPTTPYLLAYALPLILLSLTLTFAGTFLTLDRTRSFPPASGAGATYAPLPIPGGFNKKPAKSLASKWILEGGVGGLVGGYAFGVHLATALALLIPATTSSSTLSPNSFLAVWLLSSIVTTCIAGRYRLATFLFLGISGGTLTALALCIITHPALQSRIILTAIFLPLFTLLVLMAGVIPRITYTLLHPMLRICTASTGSFGVIVAISLLVKPQERGWANAWERLWISDGEWGSSKERGLSAAWAVFFIAGMVTDWALRRWIGECPDEKWDNYLASYTSNLPNLADRAGTFRPPRSIWDRIFPPPDLKRDIVFPNETNPIPLPVPTMMRNVAPDHEKLSYDDPPKLAFGNDVLKKKRSKAIKAKKGFTWKSLGSLGGRKQRKPLKFGGEMSSDSDLSDDEDPKGHRGDGTKTSTTSTTVSPSVEHKQLSSIPPKAKRPPLRSNSNSNSGSTTPTLVDRPLGRRSTILDQEIMALRRQRGALAADDEELDYSDYEERTHKQSTHVSGEMGERTSREGGWSPAFLTKHLSQNSRQGHGHVQTSSVPPIAPVPVPATPSLLRALDRVAVAQRAAYGIPTSPLSQSQPQSQSQSISSEAGKAHRKKRPLNSTSNPTTPSAAKPSETYEDAEAGRGKSTRPKRMSEERGGEDKTQRSPRWEEFWREVRVKAQT</sequence>
<feature type="region of interest" description="Disordered" evidence="1">
    <location>
        <begin position="586"/>
        <end position="679"/>
    </location>
</feature>
<feature type="compositionally biased region" description="Basic and acidic residues" evidence="1">
    <location>
        <begin position="649"/>
        <end position="679"/>
    </location>
</feature>
<evidence type="ECO:0000256" key="1">
    <source>
        <dbReference type="SAM" id="MobiDB-lite"/>
    </source>
</evidence>
<reference evidence="3 4" key="1">
    <citation type="submission" date="2014-04" db="EMBL/GenBank/DDBJ databases">
        <authorList>
            <consortium name="DOE Joint Genome Institute"/>
            <person name="Kuo A."/>
            <person name="Gay G."/>
            <person name="Dore J."/>
            <person name="Kohler A."/>
            <person name="Nagy L.G."/>
            <person name="Floudas D."/>
            <person name="Copeland A."/>
            <person name="Barry K.W."/>
            <person name="Cichocki N."/>
            <person name="Veneault-Fourrey C."/>
            <person name="LaButti K."/>
            <person name="Lindquist E.A."/>
            <person name="Lipzen A."/>
            <person name="Lundell T."/>
            <person name="Morin E."/>
            <person name="Murat C."/>
            <person name="Sun H."/>
            <person name="Tunlid A."/>
            <person name="Henrissat B."/>
            <person name="Grigoriev I.V."/>
            <person name="Hibbett D.S."/>
            <person name="Martin F."/>
            <person name="Nordberg H.P."/>
            <person name="Cantor M.N."/>
            <person name="Hua S.X."/>
        </authorList>
    </citation>
    <scope>NUCLEOTIDE SEQUENCE [LARGE SCALE GENOMIC DNA]</scope>
    <source>
        <strain evidence="4">h7</strain>
    </source>
</reference>
<feature type="compositionally biased region" description="Low complexity" evidence="1">
    <location>
        <begin position="588"/>
        <end position="604"/>
    </location>
</feature>
<feature type="region of interest" description="Disordered" evidence="1">
    <location>
        <begin position="382"/>
        <end position="474"/>
    </location>
</feature>
<feature type="transmembrane region" description="Helical" evidence="2">
    <location>
        <begin position="143"/>
        <end position="164"/>
    </location>
</feature>
<proteinExistence type="predicted"/>
<dbReference type="Proteomes" id="UP000053424">
    <property type="component" value="Unassembled WGS sequence"/>
</dbReference>
<reference evidence="4" key="2">
    <citation type="submission" date="2015-01" db="EMBL/GenBank/DDBJ databases">
        <title>Evolutionary Origins and Diversification of the Mycorrhizal Mutualists.</title>
        <authorList>
            <consortium name="DOE Joint Genome Institute"/>
            <consortium name="Mycorrhizal Genomics Consortium"/>
            <person name="Kohler A."/>
            <person name="Kuo A."/>
            <person name="Nagy L.G."/>
            <person name="Floudas D."/>
            <person name="Copeland A."/>
            <person name="Barry K.W."/>
            <person name="Cichocki N."/>
            <person name="Veneault-Fourrey C."/>
            <person name="LaButti K."/>
            <person name="Lindquist E.A."/>
            <person name="Lipzen A."/>
            <person name="Lundell T."/>
            <person name="Morin E."/>
            <person name="Murat C."/>
            <person name="Riley R."/>
            <person name="Ohm R."/>
            <person name="Sun H."/>
            <person name="Tunlid A."/>
            <person name="Henrissat B."/>
            <person name="Grigoriev I.V."/>
            <person name="Hibbett D.S."/>
            <person name="Martin F."/>
        </authorList>
    </citation>
    <scope>NUCLEOTIDE SEQUENCE [LARGE SCALE GENOMIC DNA]</scope>
    <source>
        <strain evidence="4">h7</strain>
    </source>
</reference>
<dbReference type="STRING" id="686832.A0A0C2XZA2"/>
<feature type="transmembrane region" description="Helical" evidence="2">
    <location>
        <begin position="79"/>
        <end position="106"/>
    </location>
</feature>
<evidence type="ECO:0000313" key="4">
    <source>
        <dbReference type="Proteomes" id="UP000053424"/>
    </source>
</evidence>
<evidence type="ECO:0000313" key="3">
    <source>
        <dbReference type="EMBL" id="KIM42953.1"/>
    </source>
</evidence>
<keyword evidence="2" id="KW-0812">Transmembrane</keyword>
<organism evidence="3 4">
    <name type="scientific">Hebeloma cylindrosporum</name>
    <dbReference type="NCBI Taxonomy" id="76867"/>
    <lineage>
        <taxon>Eukaryota</taxon>
        <taxon>Fungi</taxon>
        <taxon>Dikarya</taxon>
        <taxon>Basidiomycota</taxon>
        <taxon>Agaricomycotina</taxon>
        <taxon>Agaricomycetes</taxon>
        <taxon>Agaricomycetidae</taxon>
        <taxon>Agaricales</taxon>
        <taxon>Agaricineae</taxon>
        <taxon>Hymenogastraceae</taxon>
        <taxon>Hebeloma</taxon>
    </lineage>
</organism>
<feature type="compositionally biased region" description="Polar residues" evidence="1">
    <location>
        <begin position="616"/>
        <end position="626"/>
    </location>
</feature>
<keyword evidence="2" id="KW-1133">Transmembrane helix</keyword>
<feature type="transmembrane region" description="Helical" evidence="2">
    <location>
        <begin position="118"/>
        <end position="136"/>
    </location>
</feature>
<feature type="region of interest" description="Disordered" evidence="1">
    <location>
        <begin position="489"/>
        <end position="564"/>
    </location>
</feature>
<evidence type="ECO:0008006" key="5">
    <source>
        <dbReference type="Google" id="ProtNLM"/>
    </source>
</evidence>
<keyword evidence="2" id="KW-0472">Membrane</keyword>
<gene>
    <name evidence="3" type="ORF">M413DRAFT_443775</name>
</gene>
<feature type="transmembrane region" description="Helical" evidence="2">
    <location>
        <begin position="170"/>
        <end position="190"/>
    </location>
</feature>